<accession>A0A915CXW9</accession>
<protein>
    <submittedName>
        <fullName evidence="3">Uncharacterized protein</fullName>
    </submittedName>
</protein>
<dbReference type="WBParaSite" id="jg13745">
    <property type="protein sequence ID" value="jg13745"/>
    <property type="gene ID" value="jg13745"/>
</dbReference>
<dbReference type="Pfam" id="PF06918">
    <property type="entry name" value="DUF1280"/>
    <property type="match status" value="1"/>
</dbReference>
<name>A0A915CXW9_9BILA</name>
<keyword evidence="2" id="KW-1185">Reference proteome</keyword>
<evidence type="ECO:0000313" key="3">
    <source>
        <dbReference type="WBParaSite" id="jg13745"/>
    </source>
</evidence>
<evidence type="ECO:0000256" key="1">
    <source>
        <dbReference type="SAM" id="MobiDB-lite"/>
    </source>
</evidence>
<dbReference type="InterPro" id="IPR009689">
    <property type="entry name" value="DUF1280"/>
</dbReference>
<organism evidence="2 3">
    <name type="scientific">Ditylenchus dipsaci</name>
    <dbReference type="NCBI Taxonomy" id="166011"/>
    <lineage>
        <taxon>Eukaryota</taxon>
        <taxon>Metazoa</taxon>
        <taxon>Ecdysozoa</taxon>
        <taxon>Nematoda</taxon>
        <taxon>Chromadorea</taxon>
        <taxon>Rhabditida</taxon>
        <taxon>Tylenchina</taxon>
        <taxon>Tylenchomorpha</taxon>
        <taxon>Sphaerularioidea</taxon>
        <taxon>Anguinidae</taxon>
        <taxon>Anguininae</taxon>
        <taxon>Ditylenchus</taxon>
    </lineage>
</organism>
<sequence length="148" mass="16565">MEAVNKTTRLLRLHQSQQLQLDGEYGGKVFFFLVGDKRGSSTKIAIGIANVKSVNSYVNLLMVALFQGDYNYEIWFLTGDMKIFCSLIGHLGPNATHSCLLCEACSTPFKKNVAGEERTLDKIEESAEKYQEKYDVTPAETSREDGLE</sequence>
<reference evidence="3" key="1">
    <citation type="submission" date="2022-11" db="UniProtKB">
        <authorList>
            <consortium name="WormBaseParasite"/>
        </authorList>
    </citation>
    <scope>IDENTIFICATION</scope>
</reference>
<feature type="region of interest" description="Disordered" evidence="1">
    <location>
        <begin position="126"/>
        <end position="148"/>
    </location>
</feature>
<dbReference type="PANTHER" id="PTHR31424:SF3">
    <property type="entry name" value="RING-TYPE DOMAIN-CONTAINING PROTEIN"/>
    <property type="match status" value="1"/>
</dbReference>
<dbReference type="PANTHER" id="PTHR31424">
    <property type="entry name" value="PROTEIN CBG23806"/>
    <property type="match status" value="1"/>
</dbReference>
<dbReference type="AlphaFoldDB" id="A0A915CXW9"/>
<proteinExistence type="predicted"/>
<dbReference type="Proteomes" id="UP000887574">
    <property type="component" value="Unplaced"/>
</dbReference>
<evidence type="ECO:0000313" key="2">
    <source>
        <dbReference type="Proteomes" id="UP000887574"/>
    </source>
</evidence>